<name>A0ABU3QT16_9ACTN</name>
<dbReference type="InterPro" id="IPR017946">
    <property type="entry name" value="PLC-like_Pdiesterase_TIM-brl"/>
</dbReference>
<evidence type="ECO:0008006" key="4">
    <source>
        <dbReference type="Google" id="ProtNLM"/>
    </source>
</evidence>
<dbReference type="Proteomes" id="UP001250181">
    <property type="component" value="Unassembled WGS sequence"/>
</dbReference>
<keyword evidence="3" id="KW-1185">Reference proteome</keyword>
<keyword evidence="1" id="KW-0732">Signal</keyword>
<sequence>MRPRTWTTAAVSAALLVGTAQVSPAGATALPVCPTVFGHGGYPTGENPWERDQIRQPNHPKGLAAQKAWGAGGVEADLQLTKNGTKGVMWHNTTTNGLTGTRKPITELWWATGTEQLKGRTITRGPYTGETVYTFREWLDSARSMRLVPLVELKGEAKQSLLNSDPAIRETAWKEVIAPISERISSQEIMIYTHDAALKPELDKRVREAGLAAALTGRPSWVDGIGWEEPPPAASGNHASWQAELARLGSTTAPARMATSWTKDFTTWLDGKCV</sequence>
<proteinExistence type="predicted"/>
<organism evidence="2 3">
    <name type="scientific">Streptomyces tamarix</name>
    <dbReference type="NCBI Taxonomy" id="3078565"/>
    <lineage>
        <taxon>Bacteria</taxon>
        <taxon>Bacillati</taxon>
        <taxon>Actinomycetota</taxon>
        <taxon>Actinomycetes</taxon>
        <taxon>Kitasatosporales</taxon>
        <taxon>Streptomycetaceae</taxon>
        <taxon>Streptomyces</taxon>
    </lineage>
</organism>
<feature type="chain" id="PRO_5045764346" description="GP-PDE domain-containing protein" evidence="1">
    <location>
        <begin position="23"/>
        <end position="274"/>
    </location>
</feature>
<accession>A0ABU3QT16</accession>
<protein>
    <recommendedName>
        <fullName evidence="4">GP-PDE domain-containing protein</fullName>
    </recommendedName>
</protein>
<dbReference type="RefSeq" id="WP_315880938.1">
    <property type="nucleotide sequence ID" value="NZ_JAWCTQ010000050.1"/>
</dbReference>
<gene>
    <name evidence="2" type="ORF">RND61_28105</name>
</gene>
<evidence type="ECO:0000256" key="1">
    <source>
        <dbReference type="SAM" id="SignalP"/>
    </source>
</evidence>
<evidence type="ECO:0000313" key="3">
    <source>
        <dbReference type="Proteomes" id="UP001250181"/>
    </source>
</evidence>
<comment type="caution">
    <text evidence="2">The sequence shown here is derived from an EMBL/GenBank/DDBJ whole genome shotgun (WGS) entry which is preliminary data.</text>
</comment>
<reference evidence="2 3" key="1">
    <citation type="submission" date="2023-09" db="EMBL/GenBank/DDBJ databases">
        <title>Streptomyces sp. nov.: A antagonism against Alternaria gaisen Producing Streptochlin, Isolated from Tamarix root soil.</title>
        <authorList>
            <person name="Chen Y."/>
        </authorList>
    </citation>
    <scope>NUCLEOTIDE SEQUENCE [LARGE SCALE GENOMIC DNA]</scope>
    <source>
        <strain evidence="2 3">TRM76323</strain>
    </source>
</reference>
<dbReference type="SUPFAM" id="SSF51695">
    <property type="entry name" value="PLC-like phosphodiesterases"/>
    <property type="match status" value="1"/>
</dbReference>
<feature type="signal peptide" evidence="1">
    <location>
        <begin position="1"/>
        <end position="22"/>
    </location>
</feature>
<evidence type="ECO:0000313" key="2">
    <source>
        <dbReference type="EMBL" id="MDT9685902.1"/>
    </source>
</evidence>
<dbReference type="EMBL" id="JAWCTQ010000050">
    <property type="protein sequence ID" value="MDT9685902.1"/>
    <property type="molecule type" value="Genomic_DNA"/>
</dbReference>
<dbReference type="Gene3D" id="3.20.20.190">
    <property type="entry name" value="Phosphatidylinositol (PI) phosphodiesterase"/>
    <property type="match status" value="1"/>
</dbReference>